<keyword evidence="2" id="KW-0812">Transmembrane</keyword>
<dbReference type="Pfam" id="PF25917">
    <property type="entry name" value="BSH_RND"/>
    <property type="match status" value="1"/>
</dbReference>
<dbReference type="GO" id="GO:0015562">
    <property type="term" value="F:efflux transmembrane transporter activity"/>
    <property type="evidence" value="ECO:0007669"/>
    <property type="project" value="TreeGrafter"/>
</dbReference>
<feature type="transmembrane region" description="Helical" evidence="2">
    <location>
        <begin position="26"/>
        <end position="46"/>
    </location>
</feature>
<dbReference type="AlphaFoldDB" id="A0A918PAH4"/>
<dbReference type="SUPFAM" id="SSF111369">
    <property type="entry name" value="HlyD-like secretion proteins"/>
    <property type="match status" value="1"/>
</dbReference>
<comment type="caution">
    <text evidence="4">The sequence shown here is derived from an EMBL/GenBank/DDBJ whole genome shotgun (WGS) entry which is preliminary data.</text>
</comment>
<evidence type="ECO:0000313" key="5">
    <source>
        <dbReference type="Proteomes" id="UP000648075"/>
    </source>
</evidence>
<dbReference type="GO" id="GO:1990281">
    <property type="term" value="C:efflux pump complex"/>
    <property type="evidence" value="ECO:0007669"/>
    <property type="project" value="TreeGrafter"/>
</dbReference>
<keyword evidence="5" id="KW-1185">Reference proteome</keyword>
<feature type="domain" description="Multidrug resistance protein MdtA-like barrel-sandwich hybrid" evidence="3">
    <location>
        <begin position="81"/>
        <end position="232"/>
    </location>
</feature>
<dbReference type="Gene3D" id="1.10.287.470">
    <property type="entry name" value="Helix hairpin bin"/>
    <property type="match status" value="1"/>
</dbReference>
<dbReference type="RefSeq" id="WP_189619416.1">
    <property type="nucleotide sequence ID" value="NZ_BMZA01000001.1"/>
</dbReference>
<dbReference type="EMBL" id="BMZA01000001">
    <property type="protein sequence ID" value="GGY92468.1"/>
    <property type="molecule type" value="Genomic_DNA"/>
</dbReference>
<organism evidence="4 5">
    <name type="scientific">Novosphingobium colocasiae</name>
    <dbReference type="NCBI Taxonomy" id="1256513"/>
    <lineage>
        <taxon>Bacteria</taxon>
        <taxon>Pseudomonadati</taxon>
        <taxon>Pseudomonadota</taxon>
        <taxon>Alphaproteobacteria</taxon>
        <taxon>Sphingomonadales</taxon>
        <taxon>Sphingomonadaceae</taxon>
        <taxon>Novosphingobium</taxon>
    </lineage>
</organism>
<evidence type="ECO:0000259" key="3">
    <source>
        <dbReference type="Pfam" id="PF25917"/>
    </source>
</evidence>
<name>A0A918PAH4_9SPHN</name>
<dbReference type="InterPro" id="IPR006143">
    <property type="entry name" value="RND_pump_MFP"/>
</dbReference>
<dbReference type="Proteomes" id="UP000648075">
    <property type="component" value="Unassembled WGS sequence"/>
</dbReference>
<dbReference type="PANTHER" id="PTHR30469">
    <property type="entry name" value="MULTIDRUG RESISTANCE PROTEIN MDTA"/>
    <property type="match status" value="1"/>
</dbReference>
<dbReference type="PANTHER" id="PTHR30469:SF15">
    <property type="entry name" value="HLYD FAMILY OF SECRETION PROTEINS"/>
    <property type="match status" value="1"/>
</dbReference>
<keyword evidence="2" id="KW-1133">Transmembrane helix</keyword>
<evidence type="ECO:0000256" key="2">
    <source>
        <dbReference type="SAM" id="Phobius"/>
    </source>
</evidence>
<evidence type="ECO:0000313" key="4">
    <source>
        <dbReference type="EMBL" id="GGY92468.1"/>
    </source>
</evidence>
<reference evidence="4" key="2">
    <citation type="submission" date="2020-09" db="EMBL/GenBank/DDBJ databases">
        <authorList>
            <person name="Sun Q."/>
            <person name="Kim S."/>
        </authorList>
    </citation>
    <scope>NUCLEOTIDE SEQUENCE</scope>
    <source>
        <strain evidence="4">KCTC 32255</strain>
    </source>
</reference>
<gene>
    <name evidence="4" type="ORF">GCM10011614_04080</name>
</gene>
<keyword evidence="2" id="KW-0472">Membrane</keyword>
<dbReference type="Gene3D" id="2.40.420.20">
    <property type="match status" value="1"/>
</dbReference>
<sequence>MSDGSDHSPLDDFLGTAPRRRRRHMVSIAVLVVVAIAALALAQRFLTGQQGPYYFAPVTRADLTPLISEHGTINGEGELVVRARVAGPVTTLTVQPGDTVRFGQELARIDPSEAMLSRDADAATLTAADAELRAARVLAAQARAQLARFETVWKKSRGQVPSANEMATARAAAASADAQVNAAAAREKAARLRAKGSHDATAGASIRAPFAGIVATIATAGGRRVTPGTPLFTLARTGSRLTMAVPLAGELAASLKPGSAATVRLDDAPDTPLTASLTGIAPGPAGPKATFALADPEHRARAGMKATLEIELPVRRNALLVPNAALAFEPYATADRTRARIHLLGDDGAPARVYVTTGASDGKSTEIFASGVQPGAQVIIGWRDPPPAR</sequence>
<accession>A0A918PAH4</accession>
<reference evidence="4" key="1">
    <citation type="journal article" date="2014" name="Int. J. Syst. Evol. Microbiol.">
        <title>Complete genome sequence of Corynebacterium casei LMG S-19264T (=DSM 44701T), isolated from a smear-ripened cheese.</title>
        <authorList>
            <consortium name="US DOE Joint Genome Institute (JGI-PGF)"/>
            <person name="Walter F."/>
            <person name="Albersmeier A."/>
            <person name="Kalinowski J."/>
            <person name="Ruckert C."/>
        </authorList>
    </citation>
    <scope>NUCLEOTIDE SEQUENCE</scope>
    <source>
        <strain evidence="4">KCTC 32255</strain>
    </source>
</reference>
<proteinExistence type="inferred from homology"/>
<evidence type="ECO:0000256" key="1">
    <source>
        <dbReference type="ARBA" id="ARBA00009477"/>
    </source>
</evidence>
<dbReference type="InterPro" id="IPR058625">
    <property type="entry name" value="MdtA-like_BSH"/>
</dbReference>
<comment type="similarity">
    <text evidence="1">Belongs to the membrane fusion protein (MFP) (TC 8.A.1) family.</text>
</comment>
<protein>
    <recommendedName>
        <fullName evidence="3">Multidrug resistance protein MdtA-like barrel-sandwich hybrid domain-containing protein</fullName>
    </recommendedName>
</protein>
<dbReference type="Gene3D" id="2.40.50.100">
    <property type="match status" value="1"/>
</dbReference>
<dbReference type="NCBIfam" id="TIGR01730">
    <property type="entry name" value="RND_mfp"/>
    <property type="match status" value="1"/>
</dbReference>